<proteinExistence type="predicted"/>
<comment type="caution">
    <text evidence="1">The sequence shown here is derived from an EMBL/GenBank/DDBJ whole genome shotgun (WGS) entry which is preliminary data.</text>
</comment>
<evidence type="ECO:0000313" key="2">
    <source>
        <dbReference type="Proteomes" id="UP000825935"/>
    </source>
</evidence>
<dbReference type="EMBL" id="CM035435">
    <property type="protein sequence ID" value="KAH7289508.1"/>
    <property type="molecule type" value="Genomic_DNA"/>
</dbReference>
<accession>A0A8T2R1C5</accession>
<reference evidence="1" key="1">
    <citation type="submission" date="2021-08" db="EMBL/GenBank/DDBJ databases">
        <title>WGS assembly of Ceratopteris richardii.</title>
        <authorList>
            <person name="Marchant D.B."/>
            <person name="Chen G."/>
            <person name="Jenkins J."/>
            <person name="Shu S."/>
            <person name="Leebens-Mack J."/>
            <person name="Grimwood J."/>
            <person name="Schmutz J."/>
            <person name="Soltis P."/>
            <person name="Soltis D."/>
            <person name="Chen Z.-H."/>
        </authorList>
    </citation>
    <scope>NUCLEOTIDE SEQUENCE</scope>
    <source>
        <strain evidence="1">Whitten #5841</strain>
        <tissue evidence="1">Leaf</tissue>
    </source>
</reference>
<evidence type="ECO:0000313" key="1">
    <source>
        <dbReference type="EMBL" id="KAH7289508.1"/>
    </source>
</evidence>
<gene>
    <name evidence="1" type="ORF">KP509_30G006100</name>
</gene>
<dbReference type="AlphaFoldDB" id="A0A8T2R1C5"/>
<dbReference type="Proteomes" id="UP000825935">
    <property type="component" value="Chromosome 30"/>
</dbReference>
<organism evidence="1 2">
    <name type="scientific">Ceratopteris richardii</name>
    <name type="common">Triangle waterfern</name>
    <dbReference type="NCBI Taxonomy" id="49495"/>
    <lineage>
        <taxon>Eukaryota</taxon>
        <taxon>Viridiplantae</taxon>
        <taxon>Streptophyta</taxon>
        <taxon>Embryophyta</taxon>
        <taxon>Tracheophyta</taxon>
        <taxon>Polypodiopsida</taxon>
        <taxon>Polypodiidae</taxon>
        <taxon>Polypodiales</taxon>
        <taxon>Pteridineae</taxon>
        <taxon>Pteridaceae</taxon>
        <taxon>Parkerioideae</taxon>
        <taxon>Ceratopteris</taxon>
    </lineage>
</organism>
<keyword evidence="2" id="KW-1185">Reference proteome</keyword>
<name>A0A8T2R1C5_CERRI</name>
<protein>
    <submittedName>
        <fullName evidence="1">Uncharacterized protein</fullName>
    </submittedName>
</protein>
<sequence>MRKLARSISLPLSLAAFCEQRVSSCKFVTALDPDYPTDPSFSDNAKAAPKSRFQPFVAARSHMAELNQIRAKAFDHLPASARNVLLKMYRPYCSAPSMSHGRAFDLYPCRTSLVVKFSSRKQSMRKLARSISLPLSLAAFCEQRVSSCKFVTALDPDYPTDEKVFSVQIGCLFSSASC</sequence>